<dbReference type="Gene3D" id="2.60.40.420">
    <property type="entry name" value="Cupredoxins - blue copper proteins"/>
    <property type="match status" value="1"/>
</dbReference>
<dbReference type="OrthoDB" id="279535at2"/>
<dbReference type="InterPro" id="IPR008972">
    <property type="entry name" value="Cupredoxin"/>
</dbReference>
<dbReference type="RefSeq" id="WP_138193255.1">
    <property type="nucleotide sequence ID" value="NZ_VCIW01000003.1"/>
</dbReference>
<gene>
    <name evidence="1" type="ORF">FE782_06490</name>
</gene>
<organism evidence="1 2">
    <name type="scientific">Paenibacillus antri</name>
    <dbReference type="NCBI Taxonomy" id="2582848"/>
    <lineage>
        <taxon>Bacteria</taxon>
        <taxon>Bacillati</taxon>
        <taxon>Bacillota</taxon>
        <taxon>Bacilli</taxon>
        <taxon>Bacillales</taxon>
        <taxon>Paenibacillaceae</taxon>
        <taxon>Paenibacillus</taxon>
    </lineage>
</organism>
<protein>
    <recommendedName>
        <fullName evidence="3">Cytochrome C oxidase subunit II</fullName>
    </recommendedName>
</protein>
<evidence type="ECO:0000313" key="2">
    <source>
        <dbReference type="Proteomes" id="UP000309676"/>
    </source>
</evidence>
<evidence type="ECO:0000313" key="1">
    <source>
        <dbReference type="EMBL" id="TLS53014.1"/>
    </source>
</evidence>
<evidence type="ECO:0008006" key="3">
    <source>
        <dbReference type="Google" id="ProtNLM"/>
    </source>
</evidence>
<dbReference type="EMBL" id="VCIW01000003">
    <property type="protein sequence ID" value="TLS53014.1"/>
    <property type="molecule type" value="Genomic_DNA"/>
</dbReference>
<dbReference type="SUPFAM" id="SSF49503">
    <property type="entry name" value="Cupredoxins"/>
    <property type="match status" value="1"/>
</dbReference>
<comment type="caution">
    <text evidence="1">The sequence shown here is derived from an EMBL/GenBank/DDBJ whole genome shotgun (WGS) entry which is preliminary data.</text>
</comment>
<dbReference type="Proteomes" id="UP000309676">
    <property type="component" value="Unassembled WGS sequence"/>
</dbReference>
<sequence>MYKWIMAVLFFGAAALGVGILFSELPQPPSEEELAAAENTLEIVASNWDFDKDEYVVEAGSTMTLALNNKQGLHGISVSGLGIELQGASLSQEVTFGEAGEVYEINCIVLCGQGHAEMTAKIVVQ</sequence>
<reference evidence="1 2" key="1">
    <citation type="submission" date="2019-05" db="EMBL/GenBank/DDBJ databases">
        <authorList>
            <person name="Narsing Rao M.P."/>
            <person name="Li W.J."/>
        </authorList>
    </citation>
    <scope>NUCLEOTIDE SEQUENCE [LARGE SCALE GENOMIC DNA]</scope>
    <source>
        <strain evidence="1 2">SYSU_K30003</strain>
    </source>
</reference>
<dbReference type="AlphaFoldDB" id="A0A5R9GHX4"/>
<accession>A0A5R9GHX4</accession>
<name>A0A5R9GHX4_9BACL</name>
<keyword evidence="2" id="KW-1185">Reference proteome</keyword>
<proteinExistence type="predicted"/>